<dbReference type="InterPro" id="IPR001017">
    <property type="entry name" value="DH_E1"/>
</dbReference>
<dbReference type="InterPro" id="IPR031717">
    <property type="entry name" value="ODO-1/KGD_C"/>
</dbReference>
<evidence type="ECO:0000313" key="7">
    <source>
        <dbReference type="EMBL" id="OWF46585.1"/>
    </source>
</evidence>
<protein>
    <submittedName>
        <fullName evidence="7">2-oxoglutarate dehydrogenase E1 component DHKTD1, mitochondrial</fullName>
    </submittedName>
</protein>
<evidence type="ECO:0000256" key="5">
    <source>
        <dbReference type="ARBA" id="ARBA00023052"/>
    </source>
</evidence>
<dbReference type="PANTHER" id="PTHR23152:SF4">
    <property type="entry name" value="2-OXOADIPATE DEHYDROGENASE COMPLEX COMPONENT E1"/>
    <property type="match status" value="1"/>
</dbReference>
<organism evidence="7 8">
    <name type="scientific">Mizuhopecten yessoensis</name>
    <name type="common">Japanese scallop</name>
    <name type="synonym">Patinopecten yessoensis</name>
    <dbReference type="NCBI Taxonomy" id="6573"/>
    <lineage>
        <taxon>Eukaryota</taxon>
        <taxon>Metazoa</taxon>
        <taxon>Spiralia</taxon>
        <taxon>Lophotrochozoa</taxon>
        <taxon>Mollusca</taxon>
        <taxon>Bivalvia</taxon>
        <taxon>Autobranchia</taxon>
        <taxon>Pteriomorphia</taxon>
        <taxon>Pectinida</taxon>
        <taxon>Pectinoidea</taxon>
        <taxon>Pectinidae</taxon>
        <taxon>Mizuhopecten</taxon>
    </lineage>
</organism>
<evidence type="ECO:0000256" key="1">
    <source>
        <dbReference type="ARBA" id="ARBA00001964"/>
    </source>
</evidence>
<keyword evidence="5" id="KW-0786">Thiamine pyrophosphate</keyword>
<dbReference type="Gene3D" id="3.40.50.11610">
    <property type="entry name" value="Multifunctional 2-oxoglutarate metabolism enzyme, C-terminal domain"/>
    <property type="match status" value="1"/>
</dbReference>
<dbReference type="NCBIfam" id="TIGR00239">
    <property type="entry name" value="2oxo_dh_E1"/>
    <property type="match status" value="1"/>
</dbReference>
<comment type="similarity">
    <text evidence="2">Belongs to the alpha-ketoglutarate dehydrogenase family.</text>
</comment>
<dbReference type="OrthoDB" id="413077at2759"/>
<dbReference type="NCBIfam" id="NF006914">
    <property type="entry name" value="PRK09404.1"/>
    <property type="match status" value="1"/>
</dbReference>
<dbReference type="PIRSF" id="PIRSF000157">
    <property type="entry name" value="Oxoglu_dh_E1"/>
    <property type="match status" value="1"/>
</dbReference>
<accession>A0A210QCZ1</accession>
<dbReference type="SMART" id="SM00861">
    <property type="entry name" value="Transket_pyr"/>
    <property type="match status" value="1"/>
</dbReference>
<evidence type="ECO:0000256" key="4">
    <source>
        <dbReference type="ARBA" id="ARBA00023002"/>
    </source>
</evidence>
<dbReference type="Proteomes" id="UP000242188">
    <property type="component" value="Unassembled WGS sequence"/>
</dbReference>
<dbReference type="GO" id="GO:0016624">
    <property type="term" value="F:oxidoreductase activity, acting on the aldehyde or oxo group of donors, disulfide as acceptor"/>
    <property type="evidence" value="ECO:0007669"/>
    <property type="project" value="InterPro"/>
</dbReference>
<dbReference type="Gene3D" id="1.10.287.1150">
    <property type="entry name" value="TPP helical domain"/>
    <property type="match status" value="1"/>
</dbReference>
<dbReference type="EMBL" id="NEDP02004132">
    <property type="protein sequence ID" value="OWF46585.1"/>
    <property type="molecule type" value="Genomic_DNA"/>
</dbReference>
<dbReference type="Pfam" id="PF02779">
    <property type="entry name" value="Transket_pyr"/>
    <property type="match status" value="1"/>
</dbReference>
<dbReference type="STRING" id="6573.A0A210QCZ1"/>
<dbReference type="NCBIfam" id="NF008907">
    <property type="entry name" value="PRK12270.1"/>
    <property type="match status" value="1"/>
</dbReference>
<dbReference type="AlphaFoldDB" id="A0A210QCZ1"/>
<gene>
    <name evidence="7" type="ORF">KP79_PYT10351</name>
</gene>
<dbReference type="Gene3D" id="3.40.50.970">
    <property type="match status" value="1"/>
</dbReference>
<dbReference type="Pfam" id="PF00676">
    <property type="entry name" value="E1_dh"/>
    <property type="match status" value="1"/>
</dbReference>
<feature type="domain" description="Transketolase-like pyrimidine-binding" evidence="6">
    <location>
        <begin position="537"/>
        <end position="740"/>
    </location>
</feature>
<dbReference type="CDD" id="cd02016">
    <property type="entry name" value="TPP_E1_OGDC_like"/>
    <property type="match status" value="1"/>
</dbReference>
<dbReference type="InterPro" id="IPR042179">
    <property type="entry name" value="KGD_C_sf"/>
</dbReference>
<keyword evidence="3" id="KW-0809">Transit peptide</keyword>
<keyword evidence="4" id="KW-0560">Oxidoreductase</keyword>
<dbReference type="InterPro" id="IPR029061">
    <property type="entry name" value="THDP-binding"/>
</dbReference>
<dbReference type="SUPFAM" id="SSF52518">
    <property type="entry name" value="Thiamin diphosphate-binding fold (THDP-binding)"/>
    <property type="match status" value="2"/>
</dbReference>
<dbReference type="Gene3D" id="3.40.50.12470">
    <property type="match status" value="1"/>
</dbReference>
<dbReference type="InterPro" id="IPR005475">
    <property type="entry name" value="Transketolase-like_Pyr-bd"/>
</dbReference>
<evidence type="ECO:0000256" key="3">
    <source>
        <dbReference type="ARBA" id="ARBA00022946"/>
    </source>
</evidence>
<sequence>MHSLDENNVSQSAISNRAQHANVYRFVEAYRKYGHRQASLDPLGLQTVEDVPELCPSKYGLSVDSQDSFPTEGILHTDQATMNLSQLVKFLEHEYCGHVAVEFDHLETEEERNWFAEAYESKQNKEFSPDQKVSLATLMLRCQGFDHFLSNKFTTVKRYGGEGGESMMGMFKEIFEKSSESGISDIVICMPHRGRLNFLTCMLQFPPVIMYQKMKGMSELPPGAKGTGDVLSHTYTSVDLKYGSEDIHVSLIPNPSHLEANNPVAAGKVRAKQQALREGDYCDEEGTVPGDKVLCLQVHGDASFSAQGVVAETFAFAECPHFRVGGSVHLIINNQVGFTTEAERGRSSRYCSDLAKMNSYPVLHVNADNPEDVMRATSIAMDYRNKFRKDVIIDFICFRKYGHNEIDDPSFTQPIMYQAINSRTSIPDMYANKLVDEGVCGRDVLDQAVQEWSETLAKDMSRVDTYVPQQRHLQQQWSGLVQASDSVSTWDTGVATDILKFVGAKSVDIPPDQNVHPTIQKTHVERRLQRITEGRDLDWATTEALAFGSLLYQGFNVRISGQDVGRGTFSHRHGMIVDQETDNIVIPLNHISDNQTGFMEVANSALTEEAVLGFEYGMSLENPKNLVIWEAQFGDFFNGAQIIIDTYVASGEDKWLLQSGLVMLLPHGMDGAGPEHSSCRMERFLQMCDSSEHKVDSDQVNLQVANPTTSAQYFHLLRRQMVRNFRKPLVVVAPKVLLRLQAAMSSLSDMAPGTSFKPVLGDPGVKGDKVTKVIFCTGKHFYNLQKERDSKNLQDTAIVRLESLCPFPTAELQAELLKFPSAKDFVWSQEEHRNMGAWTFVSPRFENLVGCKPRYVGRDHLGCPATGIGEVHRAE</sequence>
<dbReference type="InterPro" id="IPR011603">
    <property type="entry name" value="2oxoglutarate_DH_E1"/>
</dbReference>
<comment type="caution">
    <text evidence="7">The sequence shown here is derived from an EMBL/GenBank/DDBJ whole genome shotgun (WGS) entry which is preliminary data.</text>
</comment>
<name>A0A210QCZ1_MIZYE</name>
<keyword evidence="8" id="KW-1185">Reference proteome</keyword>
<dbReference type="PANTHER" id="PTHR23152">
    <property type="entry name" value="2-OXOGLUTARATE DEHYDROGENASE"/>
    <property type="match status" value="1"/>
</dbReference>
<evidence type="ECO:0000259" key="6">
    <source>
        <dbReference type="SMART" id="SM00861"/>
    </source>
</evidence>
<dbReference type="GO" id="GO:0030976">
    <property type="term" value="F:thiamine pyrophosphate binding"/>
    <property type="evidence" value="ECO:0007669"/>
    <property type="project" value="InterPro"/>
</dbReference>
<proteinExistence type="inferred from homology"/>
<evidence type="ECO:0000313" key="8">
    <source>
        <dbReference type="Proteomes" id="UP000242188"/>
    </source>
</evidence>
<comment type="cofactor">
    <cofactor evidence="1">
        <name>thiamine diphosphate</name>
        <dbReference type="ChEBI" id="CHEBI:58937"/>
    </cofactor>
</comment>
<dbReference type="Pfam" id="PF16870">
    <property type="entry name" value="OxoGdeHyase_C"/>
    <property type="match status" value="1"/>
</dbReference>
<reference evidence="7 8" key="1">
    <citation type="journal article" date="2017" name="Nat. Ecol. Evol.">
        <title>Scallop genome provides insights into evolution of bilaterian karyotype and development.</title>
        <authorList>
            <person name="Wang S."/>
            <person name="Zhang J."/>
            <person name="Jiao W."/>
            <person name="Li J."/>
            <person name="Xun X."/>
            <person name="Sun Y."/>
            <person name="Guo X."/>
            <person name="Huan P."/>
            <person name="Dong B."/>
            <person name="Zhang L."/>
            <person name="Hu X."/>
            <person name="Sun X."/>
            <person name="Wang J."/>
            <person name="Zhao C."/>
            <person name="Wang Y."/>
            <person name="Wang D."/>
            <person name="Huang X."/>
            <person name="Wang R."/>
            <person name="Lv J."/>
            <person name="Li Y."/>
            <person name="Zhang Z."/>
            <person name="Liu B."/>
            <person name="Lu W."/>
            <person name="Hui Y."/>
            <person name="Liang J."/>
            <person name="Zhou Z."/>
            <person name="Hou R."/>
            <person name="Li X."/>
            <person name="Liu Y."/>
            <person name="Li H."/>
            <person name="Ning X."/>
            <person name="Lin Y."/>
            <person name="Zhao L."/>
            <person name="Xing Q."/>
            <person name="Dou J."/>
            <person name="Li Y."/>
            <person name="Mao J."/>
            <person name="Guo H."/>
            <person name="Dou H."/>
            <person name="Li T."/>
            <person name="Mu C."/>
            <person name="Jiang W."/>
            <person name="Fu Q."/>
            <person name="Fu X."/>
            <person name="Miao Y."/>
            <person name="Liu J."/>
            <person name="Yu Q."/>
            <person name="Li R."/>
            <person name="Liao H."/>
            <person name="Li X."/>
            <person name="Kong Y."/>
            <person name="Jiang Z."/>
            <person name="Chourrout D."/>
            <person name="Li R."/>
            <person name="Bao Z."/>
        </authorList>
    </citation>
    <scope>NUCLEOTIDE SEQUENCE [LARGE SCALE GENOMIC DNA]</scope>
    <source>
        <strain evidence="7 8">PY_sf001</strain>
    </source>
</reference>
<evidence type="ECO:0000256" key="2">
    <source>
        <dbReference type="ARBA" id="ARBA00006936"/>
    </source>
</evidence>